<evidence type="ECO:0000313" key="1">
    <source>
        <dbReference type="EMBL" id="MFC7337363.1"/>
    </source>
</evidence>
<proteinExistence type="predicted"/>
<name>A0ABW2L7V4_9BACT</name>
<comment type="caution">
    <text evidence="1">The sequence shown here is derived from an EMBL/GenBank/DDBJ whole genome shotgun (WGS) entry which is preliminary data.</text>
</comment>
<keyword evidence="2" id="KW-1185">Reference proteome</keyword>
<gene>
    <name evidence="1" type="ORF">ACFQY0_09270</name>
</gene>
<protein>
    <submittedName>
        <fullName evidence="1">DUF2017 family protein</fullName>
    </submittedName>
</protein>
<dbReference type="InterPro" id="IPR018561">
    <property type="entry name" value="AosR"/>
</dbReference>
<evidence type="ECO:0000313" key="2">
    <source>
        <dbReference type="Proteomes" id="UP001596472"/>
    </source>
</evidence>
<dbReference type="Proteomes" id="UP001596472">
    <property type="component" value="Unassembled WGS sequence"/>
</dbReference>
<sequence>MKAAPTLDGRIRIDIESKLDRMVMQSISHDARAVDGDLAERLGDYLGDEASTCDWEEFVLPDLKQGFNEQLDYIEQVLVGLDAETPGTIFIVKEDAETWYGALNQARLALEDRYHFDGENPDRMSPGRRTAWFRNQFYQLLQSMLLECLMRD</sequence>
<dbReference type="RefSeq" id="WP_379711580.1">
    <property type="nucleotide sequence ID" value="NZ_JBHTBS010000004.1"/>
</dbReference>
<organism evidence="1 2">
    <name type="scientific">Haloferula chungangensis</name>
    <dbReference type="NCBI Taxonomy" id="1048331"/>
    <lineage>
        <taxon>Bacteria</taxon>
        <taxon>Pseudomonadati</taxon>
        <taxon>Verrucomicrobiota</taxon>
        <taxon>Verrucomicrobiia</taxon>
        <taxon>Verrucomicrobiales</taxon>
        <taxon>Verrucomicrobiaceae</taxon>
        <taxon>Haloferula</taxon>
    </lineage>
</organism>
<dbReference type="EMBL" id="JBHTBS010000004">
    <property type="protein sequence ID" value="MFC7337363.1"/>
    <property type="molecule type" value="Genomic_DNA"/>
</dbReference>
<dbReference type="Pfam" id="PF09438">
    <property type="entry name" value="DUF2017"/>
    <property type="match status" value="1"/>
</dbReference>
<reference evidence="2" key="1">
    <citation type="journal article" date="2019" name="Int. J. Syst. Evol. Microbiol.">
        <title>The Global Catalogue of Microorganisms (GCM) 10K type strain sequencing project: providing services to taxonomists for standard genome sequencing and annotation.</title>
        <authorList>
            <consortium name="The Broad Institute Genomics Platform"/>
            <consortium name="The Broad Institute Genome Sequencing Center for Infectious Disease"/>
            <person name="Wu L."/>
            <person name="Ma J."/>
        </authorList>
    </citation>
    <scope>NUCLEOTIDE SEQUENCE [LARGE SCALE GENOMIC DNA]</scope>
    <source>
        <strain evidence="2">CGMCC 4.1467</strain>
    </source>
</reference>
<accession>A0ABW2L7V4</accession>